<dbReference type="RefSeq" id="WP_104549143.1">
    <property type="nucleotide sequence ID" value="NZ_CP168173.1"/>
</dbReference>
<reference evidence="3" key="1">
    <citation type="journal article" date="2022" name="Phytopathology">
        <title>Whole genome sequencing-based tracing of a 2022 introduction and outbreak of Xanthomonas hortorum pv. pelargonii.</title>
        <authorList>
            <person name="Iruegas Bocardo F."/>
            <person name="Weisberg A.J."/>
            <person name="Riutta E.R."/>
            <person name="Kilday K.B."/>
            <person name="Bonkowski J.C."/>
            <person name="Creswell T.C."/>
            <person name="Daughtrey M."/>
            <person name="Rane K.K."/>
            <person name="Grunwald N.J."/>
            <person name="Chang J.H."/>
            <person name="Putnam M."/>
        </authorList>
    </citation>
    <scope>NUCLEOTIDE SEQUENCE</scope>
    <source>
        <strain evidence="3">22-338</strain>
    </source>
</reference>
<evidence type="ECO:0000313" key="3">
    <source>
        <dbReference type="EMBL" id="MDC8637154.1"/>
    </source>
</evidence>
<keyword evidence="1" id="KW-0812">Transmembrane</keyword>
<reference evidence="3" key="2">
    <citation type="submission" date="2022-08" db="EMBL/GenBank/DDBJ databases">
        <authorList>
            <person name="Iruegas-Bocardo F."/>
            <person name="Weisberg A.J."/>
            <person name="Riutta E.R."/>
            <person name="Kilday K."/>
            <person name="Bonkowski J.C."/>
            <person name="Creswell T."/>
            <person name="Daughtrey M.L."/>
            <person name="Rane K."/>
            <person name="Grunwald N.J."/>
            <person name="Chang J.H."/>
            <person name="Putnam M.L."/>
        </authorList>
    </citation>
    <scope>NUCLEOTIDE SEQUENCE</scope>
    <source>
        <strain evidence="3">22-338</strain>
    </source>
</reference>
<feature type="transmembrane region" description="Helical" evidence="1">
    <location>
        <begin position="29"/>
        <end position="51"/>
    </location>
</feature>
<gene>
    <name evidence="3" type="ORF">NY667_04865</name>
</gene>
<dbReference type="InterPro" id="IPR012931">
    <property type="entry name" value="TraG_N_Proteobacteria"/>
</dbReference>
<feature type="transmembrane region" description="Helical" evidence="1">
    <location>
        <begin position="342"/>
        <end position="360"/>
    </location>
</feature>
<feature type="transmembrane region" description="Helical" evidence="1">
    <location>
        <begin position="60"/>
        <end position="81"/>
    </location>
</feature>
<protein>
    <submittedName>
        <fullName evidence="3">Conjugal transfer protein TraG N-terminal domain-containing protein</fullName>
    </submittedName>
</protein>
<organism evidence="3 4">
    <name type="scientific">Xanthomonas hortorum pv. hederae</name>
    <dbReference type="NCBI Taxonomy" id="453603"/>
    <lineage>
        <taxon>Bacteria</taxon>
        <taxon>Pseudomonadati</taxon>
        <taxon>Pseudomonadota</taxon>
        <taxon>Gammaproteobacteria</taxon>
        <taxon>Lysobacterales</taxon>
        <taxon>Lysobacteraceae</taxon>
        <taxon>Xanthomonas</taxon>
    </lineage>
</organism>
<sequence length="940" mass="100502">MWEIYAYQNSASLFGIFNATAAIHASGDYLSAIAAVAFCGFVAALIAYAFAPEKLLGWKWLGSVVLVFSLLIVPKVTVGIVDKTGGTPVQVVDNVPFGVAVLGSLTSTIGHTLTGLFETAFQTIPGPGALPSELAYAQNGLMFGNRLIRETGTVVFPDPNFRTDTINYLLNCTTYDLIDGTIDPTVFSTSDDVWSLIGTPNPARFSTLSSATGSTIDTCPNVYLSLNNRLPAQIARIQGRLAFQLNPTLPGSAAAAAIAGQVQQAYLKNQIADASATAADLIRQNAVLNVIHDAGRIAGQRANDPAAMVLAVGRAQATAQQNAAWMNFGKVAEQALPVFRNVIEAICYALFPLFVLLLLVTSGRETMMAIKGYAAILIWIQLWPPLYAVLNYMATTFAAYDLSAAADLGTGTKSLALQTASTIYSRAISGEAVVGYLSMAIPFIAWSALKRMENFGTALVGGLSGLQATLAGATAAAAAGNASMGNVSMDQTRLSPNRTSAFMGSLQDDISGNTLTSNALTGRAAMSLLRNEGFASRVVSMRVSEQDVSEASRMADSARSEAISANRERSAALTETFARGLNNLESIRKSDGTTDSRYEQLGGTLNRLDQISQRVAENTGLTQSQVVNSAFSLPASYGYSSRSKNNSRSASASVATNSSKYYLAGLSADDRKVLDSMTSEQIAEFRQFGDRLSSDQSLVNTIASDSRQAQEMASRLSTTSALSQRTEAAYAERLAYSERLSSARDRGESISIDIAQDPHNLEMFRRYAEQYGGNSAAAFALMESELARQGLSPNRTFSDGTAVPDAFTSVRARHAGQRSEIEHAAAVATHHQGHRGAVSAFDTALPEMEGMVGPSSLRDDVQSRGAQIRHQTGESRDRFDQEAQIVETEDGTLASRKSLGIQSGKQVLEDGRIIAEEARDTTRTLYQRARDAIRKRFDDD</sequence>
<evidence type="ECO:0000259" key="2">
    <source>
        <dbReference type="Pfam" id="PF07916"/>
    </source>
</evidence>
<dbReference type="AlphaFoldDB" id="A0A9X4BPX2"/>
<proteinExistence type="predicted"/>
<accession>A0A9X4BPX2</accession>
<comment type="caution">
    <text evidence="3">The sequence shown here is derived from an EMBL/GenBank/DDBJ whole genome shotgun (WGS) entry which is preliminary data.</text>
</comment>
<dbReference type="Pfam" id="PF07916">
    <property type="entry name" value="TraG_N"/>
    <property type="match status" value="1"/>
</dbReference>
<feature type="domain" description="TraG N-terminal Proteobacteria" evidence="2">
    <location>
        <begin position="3"/>
        <end position="464"/>
    </location>
</feature>
<feature type="transmembrane region" description="Helical" evidence="1">
    <location>
        <begin position="372"/>
        <end position="394"/>
    </location>
</feature>
<dbReference type="EMBL" id="JANWTP010000009">
    <property type="protein sequence ID" value="MDC8637154.1"/>
    <property type="molecule type" value="Genomic_DNA"/>
</dbReference>
<keyword evidence="1" id="KW-0472">Membrane</keyword>
<dbReference type="Proteomes" id="UP001140230">
    <property type="component" value="Unassembled WGS sequence"/>
</dbReference>
<keyword evidence="1" id="KW-1133">Transmembrane helix</keyword>
<feature type="transmembrane region" description="Helical" evidence="1">
    <location>
        <begin position="423"/>
        <end position="446"/>
    </location>
</feature>
<evidence type="ECO:0000256" key="1">
    <source>
        <dbReference type="SAM" id="Phobius"/>
    </source>
</evidence>
<name>A0A9X4BPX2_9XANT</name>
<evidence type="ECO:0000313" key="4">
    <source>
        <dbReference type="Proteomes" id="UP001140230"/>
    </source>
</evidence>